<reference evidence="2" key="2">
    <citation type="journal article" date="2015" name="Data Brief">
        <title>Shoot transcriptome of the giant reed, Arundo donax.</title>
        <authorList>
            <person name="Barrero R.A."/>
            <person name="Guerrero F.D."/>
            <person name="Moolhuijzen P."/>
            <person name="Goolsby J.A."/>
            <person name="Tidwell J."/>
            <person name="Bellgard S.E."/>
            <person name="Bellgard M.I."/>
        </authorList>
    </citation>
    <scope>NUCLEOTIDE SEQUENCE</scope>
    <source>
        <tissue evidence="2">Shoot tissue taken approximately 20 cm above the soil surface</tissue>
    </source>
</reference>
<organism evidence="2">
    <name type="scientific">Arundo donax</name>
    <name type="common">Giant reed</name>
    <name type="synonym">Donax arundinaceus</name>
    <dbReference type="NCBI Taxonomy" id="35708"/>
    <lineage>
        <taxon>Eukaryota</taxon>
        <taxon>Viridiplantae</taxon>
        <taxon>Streptophyta</taxon>
        <taxon>Embryophyta</taxon>
        <taxon>Tracheophyta</taxon>
        <taxon>Spermatophyta</taxon>
        <taxon>Magnoliopsida</taxon>
        <taxon>Liliopsida</taxon>
        <taxon>Poales</taxon>
        <taxon>Poaceae</taxon>
        <taxon>PACMAD clade</taxon>
        <taxon>Arundinoideae</taxon>
        <taxon>Arundineae</taxon>
        <taxon>Arundo</taxon>
    </lineage>
</organism>
<evidence type="ECO:0000256" key="1">
    <source>
        <dbReference type="SAM" id="MobiDB-lite"/>
    </source>
</evidence>
<evidence type="ECO:0000313" key="2">
    <source>
        <dbReference type="EMBL" id="JAD17208.1"/>
    </source>
</evidence>
<feature type="region of interest" description="Disordered" evidence="1">
    <location>
        <begin position="59"/>
        <end position="78"/>
    </location>
</feature>
<accession>A0A0A8XWT0</accession>
<proteinExistence type="predicted"/>
<name>A0A0A8XWT0_ARUDO</name>
<reference evidence="2" key="1">
    <citation type="submission" date="2014-09" db="EMBL/GenBank/DDBJ databases">
        <authorList>
            <person name="Magalhaes I.L.F."/>
            <person name="Oliveira U."/>
            <person name="Santos F.R."/>
            <person name="Vidigal T.H.D.A."/>
            <person name="Brescovit A.D."/>
            <person name="Santos A.J."/>
        </authorList>
    </citation>
    <scope>NUCLEOTIDE SEQUENCE</scope>
    <source>
        <tissue evidence="2">Shoot tissue taken approximately 20 cm above the soil surface</tissue>
    </source>
</reference>
<protein>
    <submittedName>
        <fullName evidence="2">Uncharacterized protein</fullName>
    </submittedName>
</protein>
<sequence length="114" mass="12380">MARKARPGSGAVGWRKRAQRCGVELEHLVPLLIWAASRPPPSSRSARLGWDLVGRCGEDGDRARQQGRGAAGSARALSPSCRVGGEEQELDAASVVLWRRARVDTWCSEKWTGS</sequence>
<dbReference type="EMBL" id="GBRH01280687">
    <property type="protein sequence ID" value="JAD17208.1"/>
    <property type="molecule type" value="Transcribed_RNA"/>
</dbReference>
<feature type="compositionally biased region" description="Low complexity" evidence="1">
    <location>
        <begin position="66"/>
        <end position="76"/>
    </location>
</feature>
<dbReference type="AlphaFoldDB" id="A0A0A8XWT0"/>